<dbReference type="Proteomes" id="UP000075243">
    <property type="component" value="Unassembled WGS sequence"/>
</dbReference>
<name>A0A151REL5_CAJCA</name>
<sequence length="89" mass="10482">NFEKTYDRMSWEFFRATLEDFGFPSHTVNLIMNCTCSTSLSLKWNNEILDSFQPNIGLRRGDPMSLYIFLLCLKKMALFIEEKVFDGVR</sequence>
<accession>A0A151REL5</accession>
<evidence type="ECO:0000313" key="2">
    <source>
        <dbReference type="Proteomes" id="UP000075243"/>
    </source>
</evidence>
<dbReference type="AlphaFoldDB" id="A0A151REL5"/>
<dbReference type="Gramene" id="C.cajan_38584.t">
    <property type="protein sequence ID" value="C.cajan_38584.t.cds1"/>
    <property type="gene ID" value="C.cajan_38584"/>
</dbReference>
<keyword evidence="2" id="KW-1185">Reference proteome</keyword>
<proteinExistence type="predicted"/>
<organism evidence="1 2">
    <name type="scientific">Cajanus cajan</name>
    <name type="common">Pigeon pea</name>
    <name type="synonym">Cajanus indicus</name>
    <dbReference type="NCBI Taxonomy" id="3821"/>
    <lineage>
        <taxon>Eukaryota</taxon>
        <taxon>Viridiplantae</taxon>
        <taxon>Streptophyta</taxon>
        <taxon>Embryophyta</taxon>
        <taxon>Tracheophyta</taxon>
        <taxon>Spermatophyta</taxon>
        <taxon>Magnoliopsida</taxon>
        <taxon>eudicotyledons</taxon>
        <taxon>Gunneridae</taxon>
        <taxon>Pentapetalae</taxon>
        <taxon>rosids</taxon>
        <taxon>fabids</taxon>
        <taxon>Fabales</taxon>
        <taxon>Fabaceae</taxon>
        <taxon>Papilionoideae</taxon>
        <taxon>50 kb inversion clade</taxon>
        <taxon>NPAAA clade</taxon>
        <taxon>indigoferoid/millettioid clade</taxon>
        <taxon>Phaseoleae</taxon>
        <taxon>Cajanus</taxon>
    </lineage>
</organism>
<evidence type="ECO:0000313" key="1">
    <source>
        <dbReference type="EMBL" id="KYP40937.1"/>
    </source>
</evidence>
<protein>
    <submittedName>
        <fullName evidence="1">Uncharacterized protein</fullName>
    </submittedName>
</protein>
<dbReference type="EMBL" id="KQ483804">
    <property type="protein sequence ID" value="KYP40937.1"/>
    <property type="molecule type" value="Genomic_DNA"/>
</dbReference>
<gene>
    <name evidence="1" type="ORF">KK1_037705</name>
</gene>
<feature type="non-terminal residue" evidence="1">
    <location>
        <position position="1"/>
    </location>
</feature>
<reference evidence="1" key="1">
    <citation type="journal article" date="2012" name="Nat. Biotechnol.">
        <title>Draft genome sequence of pigeonpea (Cajanus cajan), an orphan legume crop of resource-poor farmers.</title>
        <authorList>
            <person name="Varshney R.K."/>
            <person name="Chen W."/>
            <person name="Li Y."/>
            <person name="Bharti A.K."/>
            <person name="Saxena R.K."/>
            <person name="Schlueter J.A."/>
            <person name="Donoghue M.T."/>
            <person name="Azam S."/>
            <person name="Fan G."/>
            <person name="Whaley A.M."/>
            <person name="Farmer A.D."/>
            <person name="Sheridan J."/>
            <person name="Iwata A."/>
            <person name="Tuteja R."/>
            <person name="Penmetsa R.V."/>
            <person name="Wu W."/>
            <person name="Upadhyaya H.D."/>
            <person name="Yang S.P."/>
            <person name="Shah T."/>
            <person name="Saxena K.B."/>
            <person name="Michael T."/>
            <person name="McCombie W.R."/>
            <person name="Yang B."/>
            <person name="Zhang G."/>
            <person name="Yang H."/>
            <person name="Wang J."/>
            <person name="Spillane C."/>
            <person name="Cook D.R."/>
            <person name="May G.D."/>
            <person name="Xu X."/>
            <person name="Jackson S.A."/>
        </authorList>
    </citation>
    <scope>NUCLEOTIDE SEQUENCE [LARGE SCALE GENOMIC DNA]</scope>
</reference>